<feature type="compositionally biased region" description="Basic and acidic residues" evidence="1">
    <location>
        <begin position="158"/>
        <end position="169"/>
    </location>
</feature>
<dbReference type="EMBL" id="JAESVN010000015">
    <property type="protein sequence ID" value="MBL4919259.1"/>
    <property type="molecule type" value="Genomic_DNA"/>
</dbReference>
<reference evidence="2" key="1">
    <citation type="submission" date="2021-01" db="EMBL/GenBank/DDBJ databases">
        <title>Tabrizicola alba sp. nov. a motile alkaliphilic bacterium isolated from a soda lake.</title>
        <authorList>
            <person name="Szuroczki S."/>
            <person name="Abbaszade G."/>
            <person name="Schumann P."/>
            <person name="Toth E."/>
        </authorList>
    </citation>
    <scope>NUCLEOTIDE SEQUENCE</scope>
    <source>
        <strain evidence="2">DMG-N-6</strain>
    </source>
</reference>
<accession>A0A8K0VGJ5</accession>
<dbReference type="AlphaFoldDB" id="A0A8K0VGJ5"/>
<feature type="region of interest" description="Disordered" evidence="1">
    <location>
        <begin position="148"/>
        <end position="183"/>
    </location>
</feature>
<dbReference type="Proteomes" id="UP000648908">
    <property type="component" value="Unassembled WGS sequence"/>
</dbReference>
<name>A0A8K0VGJ5_9RHOB</name>
<evidence type="ECO:0000313" key="3">
    <source>
        <dbReference type="Proteomes" id="UP000648908"/>
    </source>
</evidence>
<sequence length="183" mass="20038">MAVLAMMNLPRYNTQSLSDLQHLVLDPMLNDRVAFAYPGRPDPAAGSDPRPGDDRDTTGFAIWASVSEEVDTRIRQQIAQGVFPIRLKPSEWNGGKIHWLFDTVTPDRKAAAAVIANFRQIVKDGDFRLHPLIGRLVVPELLERMGARKATGTATAEAGKDARPKEKAAADTTGEARPQSPLN</sequence>
<keyword evidence="3" id="KW-1185">Reference proteome</keyword>
<organism evidence="2 3">
    <name type="scientific">Szabonella alba</name>
    <dbReference type="NCBI Taxonomy" id="2804194"/>
    <lineage>
        <taxon>Bacteria</taxon>
        <taxon>Pseudomonadati</taxon>
        <taxon>Pseudomonadota</taxon>
        <taxon>Alphaproteobacteria</taxon>
        <taxon>Rhodobacterales</taxon>
        <taxon>Paracoccaceae</taxon>
        <taxon>Szabonella</taxon>
    </lineage>
</organism>
<proteinExistence type="predicted"/>
<evidence type="ECO:0000256" key="1">
    <source>
        <dbReference type="SAM" id="MobiDB-lite"/>
    </source>
</evidence>
<comment type="caution">
    <text evidence="2">The sequence shown here is derived from an EMBL/GenBank/DDBJ whole genome shotgun (WGS) entry which is preliminary data.</text>
</comment>
<feature type="compositionally biased region" description="Low complexity" evidence="1">
    <location>
        <begin position="148"/>
        <end position="157"/>
    </location>
</feature>
<gene>
    <name evidence="2" type="ORF">JL811_18730</name>
</gene>
<dbReference type="RefSeq" id="WP_202690237.1">
    <property type="nucleotide sequence ID" value="NZ_JAESVN010000015.1"/>
</dbReference>
<evidence type="ECO:0000313" key="2">
    <source>
        <dbReference type="EMBL" id="MBL4919259.1"/>
    </source>
</evidence>
<protein>
    <submittedName>
        <fullName evidence="2">Toxin-activating lysine-acyltransferase RzcC</fullName>
    </submittedName>
</protein>